<dbReference type="CDD" id="cd00383">
    <property type="entry name" value="trans_reg_C"/>
    <property type="match status" value="2"/>
</dbReference>
<dbReference type="GO" id="GO:0005829">
    <property type="term" value="C:cytosol"/>
    <property type="evidence" value="ECO:0007669"/>
    <property type="project" value="TreeGrafter"/>
</dbReference>
<keyword evidence="5" id="KW-0804">Transcription</keyword>
<keyword evidence="7" id="KW-0472">Membrane</keyword>
<dbReference type="GO" id="GO:0000156">
    <property type="term" value="F:phosphorelay response regulator activity"/>
    <property type="evidence" value="ECO:0007669"/>
    <property type="project" value="TreeGrafter"/>
</dbReference>
<dbReference type="Proteomes" id="UP000414233">
    <property type="component" value="Unassembled WGS sequence"/>
</dbReference>
<proteinExistence type="predicted"/>
<dbReference type="PROSITE" id="PS51755">
    <property type="entry name" value="OMPR_PHOB"/>
    <property type="match status" value="2"/>
</dbReference>
<organism evidence="9 10">
    <name type="scientific">Pandoraea terrae</name>
    <dbReference type="NCBI Taxonomy" id="1537710"/>
    <lineage>
        <taxon>Bacteria</taxon>
        <taxon>Pseudomonadati</taxon>
        <taxon>Pseudomonadota</taxon>
        <taxon>Betaproteobacteria</taxon>
        <taxon>Burkholderiales</taxon>
        <taxon>Burkholderiaceae</taxon>
        <taxon>Pandoraea</taxon>
    </lineage>
</organism>
<dbReference type="RefSeq" id="WP_150699288.1">
    <property type="nucleotide sequence ID" value="NZ_CABPRZ010000025.1"/>
</dbReference>
<feature type="transmembrane region" description="Helical" evidence="7">
    <location>
        <begin position="239"/>
        <end position="267"/>
    </location>
</feature>
<evidence type="ECO:0000256" key="3">
    <source>
        <dbReference type="ARBA" id="ARBA00023015"/>
    </source>
</evidence>
<evidence type="ECO:0000256" key="6">
    <source>
        <dbReference type="PROSITE-ProRule" id="PRU01091"/>
    </source>
</evidence>
<keyword evidence="7" id="KW-0812">Transmembrane</keyword>
<dbReference type="GO" id="GO:0006355">
    <property type="term" value="P:regulation of DNA-templated transcription"/>
    <property type="evidence" value="ECO:0007669"/>
    <property type="project" value="InterPro"/>
</dbReference>
<dbReference type="EMBL" id="CABPRZ010000025">
    <property type="protein sequence ID" value="VVE49595.1"/>
    <property type="molecule type" value="Genomic_DNA"/>
</dbReference>
<dbReference type="InterPro" id="IPR016032">
    <property type="entry name" value="Sig_transdc_resp-reg_C-effctor"/>
</dbReference>
<evidence type="ECO:0000313" key="9">
    <source>
        <dbReference type="EMBL" id="VVE49595.1"/>
    </source>
</evidence>
<evidence type="ECO:0000256" key="5">
    <source>
        <dbReference type="ARBA" id="ARBA00023163"/>
    </source>
</evidence>
<evidence type="ECO:0000313" key="10">
    <source>
        <dbReference type="Proteomes" id="UP000414233"/>
    </source>
</evidence>
<dbReference type="InterPro" id="IPR036388">
    <property type="entry name" value="WH-like_DNA-bd_sf"/>
</dbReference>
<keyword evidence="7" id="KW-1133">Transmembrane helix</keyword>
<dbReference type="SMART" id="SM00862">
    <property type="entry name" value="Trans_reg_C"/>
    <property type="match status" value="2"/>
</dbReference>
<dbReference type="Gene3D" id="1.10.10.10">
    <property type="entry name" value="Winged helix-like DNA-binding domain superfamily/Winged helix DNA-binding domain"/>
    <property type="match status" value="2"/>
</dbReference>
<keyword evidence="4 6" id="KW-0238">DNA-binding</keyword>
<keyword evidence="1" id="KW-0597">Phosphoprotein</keyword>
<evidence type="ECO:0000256" key="2">
    <source>
        <dbReference type="ARBA" id="ARBA00023012"/>
    </source>
</evidence>
<reference evidence="9 10" key="1">
    <citation type="submission" date="2019-08" db="EMBL/GenBank/DDBJ databases">
        <authorList>
            <person name="Peeters C."/>
        </authorList>
    </citation>
    <scope>NUCLEOTIDE SEQUENCE [LARGE SCALE GENOMIC DNA]</scope>
    <source>
        <strain evidence="9 10">LMG 30175</strain>
    </source>
</reference>
<dbReference type="GO" id="GO:0000976">
    <property type="term" value="F:transcription cis-regulatory region binding"/>
    <property type="evidence" value="ECO:0007669"/>
    <property type="project" value="TreeGrafter"/>
</dbReference>
<evidence type="ECO:0000259" key="8">
    <source>
        <dbReference type="PROSITE" id="PS51755"/>
    </source>
</evidence>
<dbReference type="Pfam" id="PF00486">
    <property type="entry name" value="Trans_reg_C"/>
    <property type="match status" value="2"/>
</dbReference>
<dbReference type="AlphaFoldDB" id="A0A5E4YME6"/>
<sequence length="273" mass="30164">MQAPPFTLDETTLLVKRQGVEVRLSAQETVLLTIFRNHPGAALRKHDLMTQVWGRKAEWMDDAALVQLVSRLRRSLAPLGLARAIVTVARIGYRYVPPAQADEPPHNAPRDTAAHAAIAHCVAREGYGEVRCGAVTVRVPQLEYRLLRQLLAQPHAVHDKRTLITLLWPERPGQDDTNLMQVVSRLRRKLIPLGLHRQIVTVPRVGYRFQGAPHAPAALHSPKTGSAGRRATIRRRAAAVLLVTCAMSVALAAAMTPDIFVILAAFVMDLTRT</sequence>
<feature type="domain" description="OmpR/PhoB-type" evidence="8">
    <location>
        <begin position="1"/>
        <end position="97"/>
    </location>
</feature>
<dbReference type="PANTHER" id="PTHR48111:SF1">
    <property type="entry name" value="TWO-COMPONENT RESPONSE REGULATOR ORR33"/>
    <property type="match status" value="1"/>
</dbReference>
<dbReference type="InterPro" id="IPR001867">
    <property type="entry name" value="OmpR/PhoB-type_DNA-bd"/>
</dbReference>
<gene>
    <name evidence="9" type="ORF">PTE30175_04508</name>
</gene>
<keyword evidence="2" id="KW-0902">Two-component regulatory system</keyword>
<dbReference type="GO" id="GO:0032993">
    <property type="term" value="C:protein-DNA complex"/>
    <property type="evidence" value="ECO:0007669"/>
    <property type="project" value="TreeGrafter"/>
</dbReference>
<evidence type="ECO:0000256" key="7">
    <source>
        <dbReference type="SAM" id="Phobius"/>
    </source>
</evidence>
<accession>A0A5E4YME6</accession>
<feature type="DNA-binding region" description="OmpR/PhoB-type" evidence="6">
    <location>
        <begin position="113"/>
        <end position="211"/>
    </location>
</feature>
<evidence type="ECO:0000256" key="4">
    <source>
        <dbReference type="ARBA" id="ARBA00023125"/>
    </source>
</evidence>
<dbReference type="SUPFAM" id="SSF46894">
    <property type="entry name" value="C-terminal effector domain of the bipartite response regulators"/>
    <property type="match status" value="2"/>
</dbReference>
<protein>
    <submittedName>
        <fullName evidence="9">Chemotaxis protein CheY</fullName>
    </submittedName>
</protein>
<keyword evidence="3" id="KW-0805">Transcription regulation</keyword>
<dbReference type="OrthoDB" id="8958335at2"/>
<evidence type="ECO:0000256" key="1">
    <source>
        <dbReference type="ARBA" id="ARBA00022553"/>
    </source>
</evidence>
<dbReference type="InterPro" id="IPR039420">
    <property type="entry name" value="WalR-like"/>
</dbReference>
<dbReference type="PANTHER" id="PTHR48111">
    <property type="entry name" value="REGULATOR OF RPOS"/>
    <property type="match status" value="1"/>
</dbReference>
<keyword evidence="10" id="KW-1185">Reference proteome</keyword>
<name>A0A5E4YME6_9BURK</name>
<feature type="domain" description="OmpR/PhoB-type" evidence="8">
    <location>
        <begin position="113"/>
        <end position="211"/>
    </location>
</feature>
<feature type="DNA-binding region" description="OmpR/PhoB-type" evidence="6">
    <location>
        <begin position="1"/>
        <end position="97"/>
    </location>
</feature>